<dbReference type="NCBIfam" id="NF040570">
    <property type="entry name" value="guided_TnpB"/>
    <property type="match status" value="1"/>
</dbReference>
<dbReference type="InterPro" id="IPR051399">
    <property type="entry name" value="RNA-guided_DNA_endo/Transpos"/>
</dbReference>
<evidence type="ECO:0000256" key="2">
    <source>
        <dbReference type="ARBA" id="ARBA00011044"/>
    </source>
</evidence>
<sequence>SQIGIDLNLDNFLTDSNGDTVANPCYYHRIKSKLASAQRTLSRRARRAKQEHRPLHQAKRYQKQRSIVAKQARKAANQRKDFLHVASTTLVKNHDLVVAEELRSKNLLKNHALALSISDVGWGHFLDMMTYKASLYGKQFVTVDPKHTTQTCHTCGFVMGTAGTHKLTLAQRQWDCPQCGQHHIRDHNAALNILARGITKLAG</sequence>
<evidence type="ECO:0000256" key="4">
    <source>
        <dbReference type="ARBA" id="ARBA00023125"/>
    </source>
</evidence>
<keyword evidence="9" id="KW-0255">Endonuclease</keyword>
<feature type="non-terminal residue" evidence="9">
    <location>
        <position position="1"/>
    </location>
</feature>
<keyword evidence="9" id="KW-0540">Nuclease</keyword>
<evidence type="ECO:0000256" key="6">
    <source>
        <dbReference type="SAM" id="MobiDB-lite"/>
    </source>
</evidence>
<reference evidence="10" key="1">
    <citation type="journal article" date="2019" name="Int. J. Syst. Evol. Microbiol.">
        <title>The Global Catalogue of Microorganisms (GCM) 10K type strain sequencing project: providing services to taxonomists for standard genome sequencing and annotation.</title>
        <authorList>
            <consortium name="The Broad Institute Genomics Platform"/>
            <consortium name="The Broad Institute Genome Sequencing Center for Infectious Disease"/>
            <person name="Wu L."/>
            <person name="Ma J."/>
        </authorList>
    </citation>
    <scope>NUCLEOTIDE SEQUENCE [LARGE SCALE GENOMIC DNA]</scope>
    <source>
        <strain evidence="10">CCM 8903</strain>
    </source>
</reference>
<dbReference type="InterPro" id="IPR001959">
    <property type="entry name" value="Transposase"/>
</dbReference>
<feature type="domain" description="Probable transposase IS891/IS1136/IS1341" evidence="7">
    <location>
        <begin position="2"/>
        <end position="110"/>
    </location>
</feature>
<keyword evidence="4" id="KW-0238">DNA-binding</keyword>
<dbReference type="PANTHER" id="PTHR30405:SF25">
    <property type="entry name" value="RNA-GUIDED DNA ENDONUCLEASE INSQ-RELATED"/>
    <property type="match status" value="1"/>
</dbReference>
<comment type="similarity">
    <text evidence="1">In the C-terminal section; belongs to the transposase 35 family.</text>
</comment>
<dbReference type="Pfam" id="PF01385">
    <property type="entry name" value="OrfB_IS605"/>
    <property type="match status" value="1"/>
</dbReference>
<evidence type="ECO:0000259" key="7">
    <source>
        <dbReference type="Pfam" id="PF01385"/>
    </source>
</evidence>
<keyword evidence="10" id="KW-1185">Reference proteome</keyword>
<dbReference type="EMBL" id="JBHTON010000013">
    <property type="protein sequence ID" value="MFD1484537.1"/>
    <property type="molecule type" value="Genomic_DNA"/>
</dbReference>
<dbReference type="Pfam" id="PF07282">
    <property type="entry name" value="Cas12f1-like_TNB"/>
    <property type="match status" value="1"/>
</dbReference>
<accession>A0ABW4E3N5</accession>
<feature type="domain" description="Cas12f1-like TNB" evidence="8">
    <location>
        <begin position="122"/>
        <end position="193"/>
    </location>
</feature>
<evidence type="ECO:0000313" key="10">
    <source>
        <dbReference type="Proteomes" id="UP001597252"/>
    </source>
</evidence>
<keyword evidence="9" id="KW-0378">Hydrolase</keyword>
<dbReference type="PANTHER" id="PTHR30405">
    <property type="entry name" value="TRANSPOSASE"/>
    <property type="match status" value="1"/>
</dbReference>
<evidence type="ECO:0000256" key="3">
    <source>
        <dbReference type="ARBA" id="ARBA00022578"/>
    </source>
</evidence>
<organism evidence="9 10">
    <name type="scientific">Lacticaseibacillus baoqingensis</name>
    <dbReference type="NCBI Taxonomy" id="2486013"/>
    <lineage>
        <taxon>Bacteria</taxon>
        <taxon>Bacillati</taxon>
        <taxon>Bacillota</taxon>
        <taxon>Bacilli</taxon>
        <taxon>Lactobacillales</taxon>
        <taxon>Lactobacillaceae</taxon>
        <taxon>Lacticaseibacillus</taxon>
    </lineage>
</organism>
<proteinExistence type="inferred from homology"/>
<evidence type="ECO:0000313" key="9">
    <source>
        <dbReference type="EMBL" id="MFD1484537.1"/>
    </source>
</evidence>
<protein>
    <submittedName>
        <fullName evidence="9">RNA-guided endonuclease InsQ/TnpB family protein</fullName>
    </submittedName>
</protein>
<keyword evidence="3" id="KW-0815">Transposition</keyword>
<dbReference type="RefSeq" id="WP_379896145.1">
    <property type="nucleotide sequence ID" value="NZ_JBHTON010000013.1"/>
</dbReference>
<name>A0ABW4E3N5_9LACO</name>
<dbReference type="InterPro" id="IPR010095">
    <property type="entry name" value="Cas12f1-like_TNB"/>
</dbReference>
<comment type="caution">
    <text evidence="9">The sequence shown here is derived from an EMBL/GenBank/DDBJ whole genome shotgun (WGS) entry which is preliminary data.</text>
</comment>
<comment type="similarity">
    <text evidence="2">In the N-terminal section; belongs to the transposase 2 family.</text>
</comment>
<evidence type="ECO:0000256" key="5">
    <source>
        <dbReference type="ARBA" id="ARBA00023172"/>
    </source>
</evidence>
<dbReference type="NCBIfam" id="TIGR01766">
    <property type="entry name" value="IS200/IS605 family accessory protein TnpB-like domain"/>
    <property type="match status" value="1"/>
</dbReference>
<dbReference type="GO" id="GO:0004519">
    <property type="term" value="F:endonuclease activity"/>
    <property type="evidence" value="ECO:0007669"/>
    <property type="project" value="UniProtKB-KW"/>
</dbReference>
<feature type="region of interest" description="Disordered" evidence="6">
    <location>
        <begin position="41"/>
        <end position="62"/>
    </location>
</feature>
<keyword evidence="5" id="KW-0233">DNA recombination</keyword>
<dbReference type="Proteomes" id="UP001597252">
    <property type="component" value="Unassembled WGS sequence"/>
</dbReference>
<evidence type="ECO:0000259" key="8">
    <source>
        <dbReference type="Pfam" id="PF07282"/>
    </source>
</evidence>
<gene>
    <name evidence="9" type="ORF">ACFQ5J_04730</name>
</gene>
<evidence type="ECO:0000256" key="1">
    <source>
        <dbReference type="ARBA" id="ARBA00008761"/>
    </source>
</evidence>